<keyword evidence="3 9" id="KW-0645">Protease</keyword>
<dbReference type="Pfam" id="PF01252">
    <property type="entry name" value="Peptidase_A8"/>
    <property type="match status" value="1"/>
</dbReference>
<keyword evidence="6 9" id="KW-0378">Hydrolase</keyword>
<name>A0ABP5F4J5_9MICO</name>
<keyword evidence="5 9" id="KW-0064">Aspartyl protease</keyword>
<evidence type="ECO:0000256" key="7">
    <source>
        <dbReference type="ARBA" id="ARBA00022989"/>
    </source>
</evidence>
<evidence type="ECO:0000256" key="9">
    <source>
        <dbReference type="HAMAP-Rule" id="MF_00161"/>
    </source>
</evidence>
<evidence type="ECO:0000313" key="13">
    <source>
        <dbReference type="Proteomes" id="UP001500755"/>
    </source>
</evidence>
<accession>A0ABP5F4J5</accession>
<evidence type="ECO:0000256" key="3">
    <source>
        <dbReference type="ARBA" id="ARBA00022670"/>
    </source>
</evidence>
<proteinExistence type="inferred from homology"/>
<feature type="active site" evidence="9">
    <location>
        <position position="108"/>
    </location>
</feature>
<comment type="caution">
    <text evidence="12">The sequence shown here is derived from an EMBL/GenBank/DDBJ whole genome shotgun (WGS) entry which is preliminary data.</text>
</comment>
<evidence type="ECO:0000256" key="11">
    <source>
        <dbReference type="RuleBase" id="RU004181"/>
    </source>
</evidence>
<reference evidence="13" key="1">
    <citation type="journal article" date="2019" name="Int. J. Syst. Evol. Microbiol.">
        <title>The Global Catalogue of Microorganisms (GCM) 10K type strain sequencing project: providing services to taxonomists for standard genome sequencing and annotation.</title>
        <authorList>
            <consortium name="The Broad Institute Genomics Platform"/>
            <consortium name="The Broad Institute Genome Sequencing Center for Infectious Disease"/>
            <person name="Wu L."/>
            <person name="Ma J."/>
        </authorList>
    </citation>
    <scope>NUCLEOTIDE SEQUENCE [LARGE SCALE GENOMIC DNA]</scope>
    <source>
        <strain evidence="13">JCM 14546</strain>
    </source>
</reference>
<dbReference type="NCBIfam" id="TIGR00077">
    <property type="entry name" value="lspA"/>
    <property type="match status" value="1"/>
</dbReference>
<evidence type="ECO:0000256" key="10">
    <source>
        <dbReference type="RuleBase" id="RU000594"/>
    </source>
</evidence>
<comment type="catalytic activity">
    <reaction evidence="9 10">
        <text>Release of signal peptides from bacterial membrane prolipoproteins. Hydrolyzes -Xaa-Yaa-Zaa-|-(S,diacylglyceryl)Cys-, in which Xaa is hydrophobic (preferably Leu), and Yaa (Ala or Ser) and Zaa (Gly or Ala) have small, neutral side chains.</text>
        <dbReference type="EC" id="3.4.23.36"/>
    </reaction>
</comment>
<evidence type="ECO:0000256" key="2">
    <source>
        <dbReference type="ARBA" id="ARBA00022475"/>
    </source>
</evidence>
<dbReference type="EC" id="3.4.23.36" evidence="9"/>
<evidence type="ECO:0000256" key="8">
    <source>
        <dbReference type="ARBA" id="ARBA00023136"/>
    </source>
</evidence>
<evidence type="ECO:0000313" key="12">
    <source>
        <dbReference type="EMBL" id="GAA2012707.1"/>
    </source>
</evidence>
<evidence type="ECO:0000256" key="5">
    <source>
        <dbReference type="ARBA" id="ARBA00022750"/>
    </source>
</evidence>
<comment type="subcellular location">
    <subcellularLocation>
        <location evidence="9">Cell membrane</location>
        <topology evidence="9">Multi-pass membrane protein</topology>
    </subcellularLocation>
</comment>
<dbReference type="InterPro" id="IPR001872">
    <property type="entry name" value="Peptidase_A8"/>
</dbReference>
<feature type="transmembrane region" description="Helical" evidence="9">
    <location>
        <begin position="118"/>
        <end position="137"/>
    </location>
</feature>
<keyword evidence="2 9" id="KW-1003">Cell membrane</keyword>
<dbReference type="EMBL" id="BAAANO010000026">
    <property type="protein sequence ID" value="GAA2012707.1"/>
    <property type="molecule type" value="Genomic_DNA"/>
</dbReference>
<gene>
    <name evidence="12" type="primary">lspA_2</name>
    <name evidence="9" type="synonym">lspA</name>
    <name evidence="12" type="ORF">GCM10009755_25340</name>
</gene>
<dbReference type="NCBIfam" id="NF011362">
    <property type="entry name" value="PRK14781.1"/>
    <property type="match status" value="1"/>
</dbReference>
<comment type="pathway">
    <text evidence="9">Protein modification; lipoprotein biosynthesis (signal peptide cleavage).</text>
</comment>
<dbReference type="Proteomes" id="UP001500755">
    <property type="component" value="Unassembled WGS sequence"/>
</dbReference>
<dbReference type="PRINTS" id="PR00781">
    <property type="entry name" value="LIPOSIGPTASE"/>
</dbReference>
<feature type="transmembrane region" description="Helical" evidence="9">
    <location>
        <begin position="42"/>
        <end position="73"/>
    </location>
</feature>
<feature type="active site" evidence="9">
    <location>
        <position position="122"/>
    </location>
</feature>
<comment type="caution">
    <text evidence="9">Lacks conserved residue(s) required for the propagation of feature annotation.</text>
</comment>
<sequence>MGGAGVLTLVDLGLKALAQTALPAGQVVDLGWISLRVFYNPGVAFSLGASLPAWMVIAGTGLVLAGLVWYLLANVRAMGTVARGGAVLLLGGALGNFVDRLGGAGVVDYLHTGWFPTFNAADVFVTVGVAGLVLGMLREPPSGMRDGDTS</sequence>
<dbReference type="PROSITE" id="PS00855">
    <property type="entry name" value="SPASE_II"/>
    <property type="match status" value="1"/>
</dbReference>
<keyword evidence="4 9" id="KW-0812">Transmembrane</keyword>
<evidence type="ECO:0000256" key="6">
    <source>
        <dbReference type="ARBA" id="ARBA00022801"/>
    </source>
</evidence>
<dbReference type="HAMAP" id="MF_00161">
    <property type="entry name" value="LspA"/>
    <property type="match status" value="1"/>
</dbReference>
<comment type="similarity">
    <text evidence="1 9 11">Belongs to the peptidase A8 family.</text>
</comment>
<feature type="transmembrane region" description="Helical" evidence="9">
    <location>
        <begin position="80"/>
        <end position="98"/>
    </location>
</feature>
<comment type="function">
    <text evidence="9 10">This protein specifically catalyzes the removal of signal peptides from prolipoproteins.</text>
</comment>
<dbReference type="PANTHER" id="PTHR33695:SF1">
    <property type="entry name" value="LIPOPROTEIN SIGNAL PEPTIDASE"/>
    <property type="match status" value="1"/>
</dbReference>
<evidence type="ECO:0000256" key="4">
    <source>
        <dbReference type="ARBA" id="ARBA00022692"/>
    </source>
</evidence>
<keyword evidence="7 9" id="KW-1133">Transmembrane helix</keyword>
<protein>
    <recommendedName>
        <fullName evidence="9">Lipoprotein signal peptidase</fullName>
        <ecNumber evidence="9">3.4.23.36</ecNumber>
    </recommendedName>
    <alternativeName>
        <fullName evidence="9">Prolipoprotein signal peptidase</fullName>
    </alternativeName>
    <alternativeName>
        <fullName evidence="9">Signal peptidase II</fullName>
        <shortName evidence="9">SPase II</shortName>
    </alternativeName>
</protein>
<evidence type="ECO:0000256" key="1">
    <source>
        <dbReference type="ARBA" id="ARBA00006139"/>
    </source>
</evidence>
<organism evidence="12 13">
    <name type="scientific">Brevibacterium samyangense</name>
    <dbReference type="NCBI Taxonomy" id="366888"/>
    <lineage>
        <taxon>Bacteria</taxon>
        <taxon>Bacillati</taxon>
        <taxon>Actinomycetota</taxon>
        <taxon>Actinomycetes</taxon>
        <taxon>Micrococcales</taxon>
        <taxon>Brevibacteriaceae</taxon>
        <taxon>Brevibacterium</taxon>
    </lineage>
</organism>
<keyword evidence="13" id="KW-1185">Reference proteome</keyword>
<dbReference type="PANTHER" id="PTHR33695">
    <property type="entry name" value="LIPOPROTEIN SIGNAL PEPTIDASE"/>
    <property type="match status" value="1"/>
</dbReference>
<keyword evidence="8 9" id="KW-0472">Membrane</keyword>